<dbReference type="AlphaFoldDB" id="A0A2B4S6V3"/>
<reference evidence="2" key="1">
    <citation type="journal article" date="2017" name="bioRxiv">
        <title>Comparative analysis of the genomes of Stylophora pistillata and Acropora digitifera provides evidence for extensive differences between species of corals.</title>
        <authorList>
            <person name="Voolstra C.R."/>
            <person name="Li Y."/>
            <person name="Liew Y.J."/>
            <person name="Baumgarten S."/>
            <person name="Zoccola D."/>
            <person name="Flot J.-F."/>
            <person name="Tambutte S."/>
            <person name="Allemand D."/>
            <person name="Aranda M."/>
        </authorList>
    </citation>
    <scope>NUCLEOTIDE SEQUENCE [LARGE SCALE GENOMIC DNA]</scope>
</reference>
<dbReference type="EMBL" id="LSMT01000181">
    <property type="protein sequence ID" value="PFX24252.1"/>
    <property type="molecule type" value="Genomic_DNA"/>
</dbReference>
<dbReference type="SUPFAM" id="SSF54909">
    <property type="entry name" value="Dimeric alpha+beta barrel"/>
    <property type="match status" value="1"/>
</dbReference>
<name>A0A2B4S6V3_STYPI</name>
<comment type="caution">
    <text evidence="1">The sequence shown here is derived from an EMBL/GenBank/DDBJ whole genome shotgun (WGS) entry which is preliminary data.</text>
</comment>
<dbReference type="Gene3D" id="3.30.70.1060">
    <property type="entry name" value="Dimeric alpha+beta barrel"/>
    <property type="match status" value="1"/>
</dbReference>
<accession>A0A2B4S6V3</accession>
<sequence>MAKVVSVDSPGELDAFSKSATWIRSASIDISRVFTHLRTHEDFAAHVGDRLREETNMDLVECVPRTGLHHFLTFSVEYEGMTQEDLFSIWSEEAKAALEAKKVWNRVGLVESGGRTKGDLICLAVSVDFVKRGLRQRGWLDDDYHDSCLSLYNAFKSSHTGEIWKIREIWKIPGEHKLIGVISVDSPGRLDSWAESSWEHLVNGISTVFTPLRPYEDFAANVRDWLKEDVNISPEYCPSKSGLHYFLTFTVEYEGMTQEELFKVWIDEAKAALEAKKSGTILDLWKVVAQRKVMRRDYNWGSELCMGLRAVSDDTA</sequence>
<keyword evidence="2" id="KW-1185">Reference proteome</keyword>
<gene>
    <name evidence="1" type="ORF">AWC38_SpisGene11117</name>
</gene>
<evidence type="ECO:0000313" key="1">
    <source>
        <dbReference type="EMBL" id="PFX24252.1"/>
    </source>
</evidence>
<dbReference type="OrthoDB" id="5961967at2759"/>
<proteinExistence type="predicted"/>
<protein>
    <submittedName>
        <fullName evidence="1">Uncharacterized protein</fullName>
    </submittedName>
</protein>
<dbReference type="InterPro" id="IPR011008">
    <property type="entry name" value="Dimeric_a/b-barrel"/>
</dbReference>
<organism evidence="1 2">
    <name type="scientific">Stylophora pistillata</name>
    <name type="common">Smooth cauliflower coral</name>
    <dbReference type="NCBI Taxonomy" id="50429"/>
    <lineage>
        <taxon>Eukaryota</taxon>
        <taxon>Metazoa</taxon>
        <taxon>Cnidaria</taxon>
        <taxon>Anthozoa</taxon>
        <taxon>Hexacorallia</taxon>
        <taxon>Scleractinia</taxon>
        <taxon>Astrocoeniina</taxon>
        <taxon>Pocilloporidae</taxon>
        <taxon>Stylophora</taxon>
    </lineage>
</organism>
<dbReference type="Proteomes" id="UP000225706">
    <property type="component" value="Unassembled WGS sequence"/>
</dbReference>
<evidence type="ECO:0000313" key="2">
    <source>
        <dbReference type="Proteomes" id="UP000225706"/>
    </source>
</evidence>